<keyword evidence="2" id="KW-1185">Reference proteome</keyword>
<organism evidence="1 2">
    <name type="scientific">Colletotrichum chrysophilum</name>
    <dbReference type="NCBI Taxonomy" id="1836956"/>
    <lineage>
        <taxon>Eukaryota</taxon>
        <taxon>Fungi</taxon>
        <taxon>Dikarya</taxon>
        <taxon>Ascomycota</taxon>
        <taxon>Pezizomycotina</taxon>
        <taxon>Sordariomycetes</taxon>
        <taxon>Hypocreomycetidae</taxon>
        <taxon>Glomerellales</taxon>
        <taxon>Glomerellaceae</taxon>
        <taxon>Colletotrichum</taxon>
        <taxon>Colletotrichum gloeosporioides species complex</taxon>
    </lineage>
</organism>
<sequence>MIRSTRNPMLRIGWFPFRFNCLCNFLPPSTQPGNTAYITRHDRSRIYANWHQFLISFKASSFYFFPALQPSNTWVFWALFSTHCTDSDSVAVIQRVMTDLQDWSRSAPQVLSALCISPNCLTRSLFSSDFVQLVSRFRSHCQKFIIDVCFMASSSLRRR</sequence>
<protein>
    <submittedName>
        <fullName evidence="1">Uncharacterized protein</fullName>
    </submittedName>
</protein>
<dbReference type="AlphaFoldDB" id="A0AAD9AT95"/>
<evidence type="ECO:0000313" key="1">
    <source>
        <dbReference type="EMBL" id="KAK1854121.1"/>
    </source>
</evidence>
<gene>
    <name evidence="1" type="ORF">CCHR01_03204</name>
</gene>
<dbReference type="Proteomes" id="UP001243330">
    <property type="component" value="Unassembled WGS sequence"/>
</dbReference>
<reference evidence="1" key="1">
    <citation type="submission" date="2023-01" db="EMBL/GenBank/DDBJ databases">
        <title>Colletotrichum chrysophilum M932 genome sequence.</title>
        <authorList>
            <person name="Baroncelli R."/>
        </authorList>
    </citation>
    <scope>NUCLEOTIDE SEQUENCE</scope>
    <source>
        <strain evidence="1">M932</strain>
    </source>
</reference>
<comment type="caution">
    <text evidence="1">The sequence shown here is derived from an EMBL/GenBank/DDBJ whole genome shotgun (WGS) entry which is preliminary data.</text>
</comment>
<accession>A0AAD9AT95</accession>
<evidence type="ECO:0000313" key="2">
    <source>
        <dbReference type="Proteomes" id="UP001243330"/>
    </source>
</evidence>
<name>A0AAD9AT95_9PEZI</name>
<dbReference type="EMBL" id="JAQOWY010000042">
    <property type="protein sequence ID" value="KAK1854121.1"/>
    <property type="molecule type" value="Genomic_DNA"/>
</dbReference>
<proteinExistence type="predicted"/>